<dbReference type="STRING" id="754035.Mesau_01200"/>
<gene>
    <name evidence="1" type="ordered locus">Mesau_01200</name>
</gene>
<evidence type="ECO:0000313" key="1">
    <source>
        <dbReference type="EMBL" id="AGB43674.1"/>
    </source>
</evidence>
<evidence type="ECO:0000313" key="2">
    <source>
        <dbReference type="Proteomes" id="UP000010998"/>
    </source>
</evidence>
<dbReference type="SUPFAM" id="SSF51197">
    <property type="entry name" value="Clavaminate synthase-like"/>
    <property type="match status" value="1"/>
</dbReference>
<protein>
    <submittedName>
        <fullName evidence="1">Protein involved in biosynthesis of mitomycin antibiotics/polyketide fumonisin</fullName>
    </submittedName>
</protein>
<dbReference type="eggNOG" id="COG5285">
    <property type="taxonomic scope" value="Bacteria"/>
</dbReference>
<dbReference type="PANTHER" id="PTHR40128">
    <property type="entry name" value="EXPRESSED PROTEIN"/>
    <property type="match status" value="1"/>
</dbReference>
<dbReference type="Proteomes" id="UP000010998">
    <property type="component" value="Chromosome"/>
</dbReference>
<dbReference type="GO" id="GO:0016706">
    <property type="term" value="F:2-oxoglutarate-dependent dioxygenase activity"/>
    <property type="evidence" value="ECO:0007669"/>
    <property type="project" value="UniProtKB-ARBA"/>
</dbReference>
<proteinExistence type="predicted"/>
<dbReference type="HOGENOM" id="CLU_049925_1_0_5"/>
<dbReference type="KEGG" id="mam:Mesau_01200"/>
<dbReference type="InterPro" id="IPR008775">
    <property type="entry name" value="Phytyl_CoA_dOase-like"/>
</dbReference>
<reference evidence="2" key="1">
    <citation type="submission" date="2012-02" db="EMBL/GenBank/DDBJ databases">
        <title>Complete sequence of Mesorhizobium australicum WSM2073.</title>
        <authorList>
            <person name="Lucas S."/>
            <person name="Han J."/>
            <person name="Lapidus A."/>
            <person name="Cheng J.-F."/>
            <person name="Goodwin L."/>
            <person name="Pitluck S."/>
            <person name="Peters L."/>
            <person name="Gu W."/>
            <person name="Detter J.C."/>
            <person name="Han C."/>
            <person name="Tapia R."/>
            <person name="Land M."/>
            <person name="Hauser L."/>
            <person name="Kyrpides N."/>
            <person name="Ivanova N."/>
            <person name="Pagani I."/>
            <person name="Reeve W.G."/>
            <person name="Howieson J.G."/>
            <person name="Tiwari R.P."/>
            <person name="O'Hara G.W."/>
            <person name="Atkins C.A."/>
            <person name="Ronson C.W."/>
            <person name="Nandasena K.G."/>
            <person name="Woyke T."/>
        </authorList>
    </citation>
    <scope>NUCLEOTIDE SEQUENCE [LARGE SCALE GENOMIC DNA]</scope>
    <source>
        <strain evidence="2">LMG 24608 / HAMBI 3006 / WSM2073</strain>
    </source>
</reference>
<accession>L0KGZ7</accession>
<dbReference type="EMBL" id="CP003358">
    <property type="protein sequence ID" value="AGB43674.1"/>
    <property type="molecule type" value="Genomic_DNA"/>
</dbReference>
<sequence length="326" mass="36222">MIRYSPAKVEPIQVIEMSVSTDEQAFPDTPPVALTADGKLLSTMPNRLGYLSATDPSVGIEAIRHLYATQGYVWLKGLLPRREVIDFRGWVLSHLAESGLLEPGTDPSLGIASDRAIDRQLAERRLMSVVRSTGYEGFCAQPRLSRLMDAFVGGLSYLHKRKIMRFTLPGTATATPAHYDLVYLRGGTDRVVTTWIPIGDTTIDMGGLVYLEGSHAVGAALEGQFNKDNSALSPQERISAYNRNMSEGGWVSKDLPDMAERFDTRWLMADFEAGDIVLHSPYMIHASTTNQSLDGLIRLSTDIRYQNVDDEIDARWGNHWSLDDML</sequence>
<organism evidence="1 2">
    <name type="scientific">Mesorhizobium australicum (strain HAMBI 3006 / LMG 24608 / WSM2073)</name>
    <dbReference type="NCBI Taxonomy" id="754035"/>
    <lineage>
        <taxon>Bacteria</taxon>
        <taxon>Pseudomonadati</taxon>
        <taxon>Pseudomonadota</taxon>
        <taxon>Alphaproteobacteria</taxon>
        <taxon>Hyphomicrobiales</taxon>
        <taxon>Phyllobacteriaceae</taxon>
        <taxon>Mesorhizobium</taxon>
    </lineage>
</organism>
<keyword evidence="2" id="KW-1185">Reference proteome</keyword>
<dbReference type="Pfam" id="PF05721">
    <property type="entry name" value="PhyH"/>
    <property type="match status" value="1"/>
</dbReference>
<dbReference type="AlphaFoldDB" id="L0KGZ7"/>
<name>L0KGZ7_MESAW</name>
<dbReference type="PANTHER" id="PTHR40128:SF1">
    <property type="entry name" value="PHYTANOYL-COA HYDROXYLASE"/>
    <property type="match status" value="1"/>
</dbReference>
<dbReference type="Gene3D" id="2.60.120.620">
    <property type="entry name" value="q2cbj1_9rhob like domain"/>
    <property type="match status" value="1"/>
</dbReference>